<dbReference type="Pfam" id="PF06093">
    <property type="entry name" value="Spt4"/>
    <property type="match status" value="1"/>
</dbReference>
<dbReference type="GO" id="GO:2000232">
    <property type="term" value="P:regulation of rRNA processing"/>
    <property type="evidence" value="ECO:0007669"/>
    <property type="project" value="EnsemblFungi"/>
</dbReference>
<proteinExistence type="inferred from homology"/>
<evidence type="ECO:0000256" key="2">
    <source>
        <dbReference type="ARBA" id="ARBA00004584"/>
    </source>
</evidence>
<dbReference type="InterPro" id="IPR009287">
    <property type="entry name" value="Spt4"/>
</dbReference>
<comment type="function">
    <text evidence="8">The SPT4-SPT5 complex mediates both activation and inhibition of transcription elongation, and plays a role in pre-mRNA processing. This complex seems to be important for the stability of the RNA polymerase II elongation machinery on the chromatin template but not for the inherent ability of this machinery to translocate down the gene.</text>
</comment>
<dbReference type="GO" id="GO:0000182">
    <property type="term" value="F:rDNA binding"/>
    <property type="evidence" value="ECO:0007669"/>
    <property type="project" value="EnsemblFungi"/>
</dbReference>
<dbReference type="GO" id="GO:0044877">
    <property type="term" value="F:protein-containing complex binding"/>
    <property type="evidence" value="ECO:0007669"/>
    <property type="project" value="EnsemblFungi"/>
</dbReference>
<evidence type="ECO:0000313" key="10">
    <source>
        <dbReference type="EMBL" id="ODV95047.1"/>
    </source>
</evidence>
<keyword evidence="6 8" id="KW-0539">Nucleus</keyword>
<keyword evidence="7" id="KW-0137">Centromere</keyword>
<dbReference type="Gene3D" id="3.30.40.210">
    <property type="match status" value="1"/>
</dbReference>
<dbReference type="InterPro" id="IPR038510">
    <property type="entry name" value="Spt4_sf"/>
</dbReference>
<dbReference type="OrthoDB" id="248751at2759"/>
<dbReference type="GO" id="GO:0090262">
    <property type="term" value="P:regulation of transcription-coupled nucleotide-excision repair"/>
    <property type="evidence" value="ECO:0007669"/>
    <property type="project" value="EnsemblFungi"/>
</dbReference>
<dbReference type="GO" id="GO:0140673">
    <property type="term" value="P:transcription elongation-coupled chromatin remodeling"/>
    <property type="evidence" value="ECO:0007669"/>
    <property type="project" value="InterPro"/>
</dbReference>
<evidence type="ECO:0000256" key="5">
    <source>
        <dbReference type="ARBA" id="ARBA00023163"/>
    </source>
</evidence>
<evidence type="ECO:0000256" key="1">
    <source>
        <dbReference type="ARBA" id="ARBA00004123"/>
    </source>
</evidence>
<accession>A0A1E4TTI0</accession>
<evidence type="ECO:0000256" key="8">
    <source>
        <dbReference type="PIRNR" id="PIRNR025023"/>
    </source>
</evidence>
<dbReference type="GO" id="GO:0031507">
    <property type="term" value="P:heterochromatin formation"/>
    <property type="evidence" value="ECO:0007669"/>
    <property type="project" value="EnsemblFungi"/>
</dbReference>
<keyword evidence="5 8" id="KW-0804">Transcription</keyword>
<dbReference type="InterPro" id="IPR029040">
    <property type="entry name" value="RPABC4/Spt4"/>
</dbReference>
<dbReference type="GO" id="GO:0033553">
    <property type="term" value="C:rDNA heterochromatin"/>
    <property type="evidence" value="ECO:0007669"/>
    <property type="project" value="EnsemblFungi"/>
</dbReference>
<protein>
    <recommendedName>
        <fullName evidence="4 8">Transcription elongation factor SPT4</fullName>
    </recommendedName>
</protein>
<dbReference type="GO" id="GO:0003727">
    <property type="term" value="F:single-stranded RNA binding"/>
    <property type="evidence" value="ECO:0007669"/>
    <property type="project" value="EnsemblFungi"/>
</dbReference>
<dbReference type="GO" id="GO:0008298">
    <property type="term" value="P:intracellular mRNA localization"/>
    <property type="evidence" value="ECO:0007669"/>
    <property type="project" value="EnsemblFungi"/>
</dbReference>
<name>A0A1E4TTI0_PACTA</name>
<dbReference type="STRING" id="669874.A0A1E4TTI0"/>
<dbReference type="GO" id="GO:0008270">
    <property type="term" value="F:zinc ion binding"/>
    <property type="evidence" value="ECO:0007669"/>
    <property type="project" value="InterPro"/>
</dbReference>
<keyword evidence="11" id="KW-1185">Reference proteome</keyword>
<dbReference type="PANTHER" id="PTHR12882:SF1">
    <property type="entry name" value="TRANSCRIPTION ELONGATION FACTOR SPT4"/>
    <property type="match status" value="1"/>
</dbReference>
<dbReference type="GO" id="GO:0031934">
    <property type="term" value="C:mating-type region heterochromatin"/>
    <property type="evidence" value="ECO:0007669"/>
    <property type="project" value="EnsemblFungi"/>
</dbReference>
<evidence type="ECO:0000256" key="4">
    <source>
        <dbReference type="ARBA" id="ARBA00020182"/>
    </source>
</evidence>
<dbReference type="GO" id="GO:0006370">
    <property type="term" value="P:7-methylguanosine mRNA capping"/>
    <property type="evidence" value="ECO:0007669"/>
    <property type="project" value="EnsemblFungi"/>
</dbReference>
<evidence type="ECO:0000313" key="11">
    <source>
        <dbReference type="Proteomes" id="UP000094236"/>
    </source>
</evidence>
<dbReference type="PIRSF" id="PIRSF025023">
    <property type="entry name" value="Spt4"/>
    <property type="match status" value="1"/>
</dbReference>
<reference evidence="11" key="1">
    <citation type="submission" date="2016-05" db="EMBL/GenBank/DDBJ databases">
        <title>Comparative genomics of biotechnologically important yeasts.</title>
        <authorList>
            <consortium name="DOE Joint Genome Institute"/>
            <person name="Riley R."/>
            <person name="Haridas S."/>
            <person name="Wolfe K.H."/>
            <person name="Lopes M.R."/>
            <person name="Hittinger C.T."/>
            <person name="Goker M."/>
            <person name="Salamov A."/>
            <person name="Wisecaver J."/>
            <person name="Long T.M."/>
            <person name="Aerts A.L."/>
            <person name="Barry K."/>
            <person name="Choi C."/>
            <person name="Clum A."/>
            <person name="Coughlan A.Y."/>
            <person name="Deshpande S."/>
            <person name="Douglass A.P."/>
            <person name="Hanson S.J."/>
            <person name="Klenk H.-P."/>
            <person name="Labutti K."/>
            <person name="Lapidus A."/>
            <person name="Lindquist E."/>
            <person name="Lipzen A."/>
            <person name="Meier-Kolthoff J.P."/>
            <person name="Ohm R.A."/>
            <person name="Otillar R.P."/>
            <person name="Pangilinan J."/>
            <person name="Peng Y."/>
            <person name="Rokas A."/>
            <person name="Rosa C.A."/>
            <person name="Scheuner C."/>
            <person name="Sibirny A.A."/>
            <person name="Slot J.C."/>
            <person name="Stielow J.B."/>
            <person name="Sun H."/>
            <person name="Kurtzman C.P."/>
            <person name="Blackwell M."/>
            <person name="Grigoriev I.V."/>
            <person name="Jeffries T.W."/>
        </authorList>
    </citation>
    <scope>NUCLEOTIDE SEQUENCE [LARGE SCALE GENOMIC DNA]</scope>
    <source>
        <strain evidence="11">NRRL Y-2460</strain>
    </source>
</reference>
<dbReference type="AlphaFoldDB" id="A0A1E4TTI0"/>
<comment type="similarity">
    <text evidence="3 8">Belongs to the SPT4 family.</text>
</comment>
<dbReference type="GO" id="GO:0010507">
    <property type="term" value="P:negative regulation of autophagy"/>
    <property type="evidence" value="ECO:0007669"/>
    <property type="project" value="EnsemblFungi"/>
</dbReference>
<sequence>MSTRSERACMLCGVIQTYREFANHGCPNCESVLRFTDNDESFIRDCTSPSFEGLVSIGEPEESWVARWLRVDNFKPGLYAVKVNGKLPSDIVSSLYDQGIQYRPRDGSIVD</sequence>
<evidence type="ECO:0000256" key="6">
    <source>
        <dbReference type="ARBA" id="ARBA00023242"/>
    </source>
</evidence>
<gene>
    <name evidence="10" type="ORF">PACTADRAFT_50870</name>
</gene>
<dbReference type="PANTHER" id="PTHR12882">
    <property type="entry name" value="SUPPRESSOR OF TY 4"/>
    <property type="match status" value="1"/>
</dbReference>
<dbReference type="GO" id="GO:0032968">
    <property type="term" value="P:positive regulation of transcription elongation by RNA polymerase II"/>
    <property type="evidence" value="ECO:0007669"/>
    <property type="project" value="EnsemblFungi"/>
</dbReference>
<dbReference type="GO" id="GO:0032044">
    <property type="term" value="C:DSIF complex"/>
    <property type="evidence" value="ECO:0007669"/>
    <property type="project" value="EnsemblFungi"/>
</dbReference>
<dbReference type="GO" id="GO:2001208">
    <property type="term" value="P:negative regulation of transcription elongation by RNA polymerase I"/>
    <property type="evidence" value="ECO:0007669"/>
    <property type="project" value="EnsemblFungi"/>
</dbReference>
<dbReference type="SUPFAM" id="SSF63393">
    <property type="entry name" value="RNA polymerase subunits"/>
    <property type="match status" value="1"/>
</dbReference>
<organism evidence="10 11">
    <name type="scientific">Pachysolen tannophilus NRRL Y-2460</name>
    <dbReference type="NCBI Taxonomy" id="669874"/>
    <lineage>
        <taxon>Eukaryota</taxon>
        <taxon>Fungi</taxon>
        <taxon>Dikarya</taxon>
        <taxon>Ascomycota</taxon>
        <taxon>Saccharomycotina</taxon>
        <taxon>Pichiomycetes</taxon>
        <taxon>Pachysolenaceae</taxon>
        <taxon>Pachysolen</taxon>
    </lineage>
</organism>
<dbReference type="GO" id="GO:0000776">
    <property type="term" value="C:kinetochore"/>
    <property type="evidence" value="ECO:0007669"/>
    <property type="project" value="EnsemblFungi"/>
</dbReference>
<dbReference type="InterPro" id="IPR022800">
    <property type="entry name" value="Spt4/RpoE2_Znf"/>
</dbReference>
<evidence type="ECO:0000259" key="9">
    <source>
        <dbReference type="SMART" id="SM01389"/>
    </source>
</evidence>
<feature type="domain" description="Spt4/RpoE2 zinc finger" evidence="9">
    <location>
        <begin position="6"/>
        <end position="84"/>
    </location>
</feature>
<dbReference type="SMART" id="SM01389">
    <property type="entry name" value="Spt4"/>
    <property type="match status" value="1"/>
</dbReference>
<evidence type="ECO:0000256" key="3">
    <source>
        <dbReference type="ARBA" id="ARBA00010464"/>
    </source>
</evidence>
<dbReference type="EMBL" id="KV454015">
    <property type="protein sequence ID" value="ODV95047.1"/>
    <property type="molecule type" value="Genomic_DNA"/>
</dbReference>
<dbReference type="GO" id="GO:2001209">
    <property type="term" value="P:positive regulation of transcription elongation by RNA polymerase I"/>
    <property type="evidence" value="ECO:0007669"/>
    <property type="project" value="EnsemblFungi"/>
</dbReference>
<dbReference type="GO" id="GO:0000993">
    <property type="term" value="F:RNA polymerase II complex binding"/>
    <property type="evidence" value="ECO:0007669"/>
    <property type="project" value="EnsemblFungi"/>
</dbReference>
<dbReference type="Proteomes" id="UP000094236">
    <property type="component" value="Unassembled WGS sequence"/>
</dbReference>
<dbReference type="CDD" id="cd07973">
    <property type="entry name" value="Spt4"/>
    <property type="match status" value="1"/>
</dbReference>
<evidence type="ECO:0000256" key="7">
    <source>
        <dbReference type="ARBA" id="ARBA00023328"/>
    </source>
</evidence>
<comment type="subcellular location">
    <subcellularLocation>
        <location evidence="2">Chromosome</location>
        <location evidence="2">Centromere</location>
    </subcellularLocation>
    <subcellularLocation>
        <location evidence="1 8">Nucleus</location>
    </subcellularLocation>
</comment>